<protein>
    <submittedName>
        <fullName evidence="1">Uncharacterized protein</fullName>
    </submittedName>
</protein>
<evidence type="ECO:0000313" key="2">
    <source>
        <dbReference type="Proteomes" id="UP000829447"/>
    </source>
</evidence>
<keyword evidence="2" id="KW-1185">Reference proteome</keyword>
<dbReference type="Proteomes" id="UP000829447">
    <property type="component" value="Linkage Group LG26"/>
</dbReference>
<organism evidence="1 2">
    <name type="scientific">Pangasianodon gigas</name>
    <name type="common">Mekong giant catfish</name>
    <name type="synonym">Pangasius gigas</name>
    <dbReference type="NCBI Taxonomy" id="30993"/>
    <lineage>
        <taxon>Eukaryota</taxon>
        <taxon>Metazoa</taxon>
        <taxon>Chordata</taxon>
        <taxon>Craniata</taxon>
        <taxon>Vertebrata</taxon>
        <taxon>Euteleostomi</taxon>
        <taxon>Actinopterygii</taxon>
        <taxon>Neopterygii</taxon>
        <taxon>Teleostei</taxon>
        <taxon>Ostariophysi</taxon>
        <taxon>Siluriformes</taxon>
        <taxon>Pangasiidae</taxon>
        <taxon>Pangasianodon</taxon>
    </lineage>
</organism>
<gene>
    <name evidence="1" type="ORF">PGIGA_G00161120</name>
</gene>
<sequence length="277" mass="31922">MIKYSVKMKGQDFITFNVGGQIFTTKVSTIRRHPHSRLARILDDADPEFKVVNSQVFIDRDWRLFRFIMEYLRTGRITLSGEFETDGLLCEAEFYNISALSDFLRSNNCYEKSEILELRFVIQDAQSFFRVFSSKSTTLDALASRISVFIEQPTNLTQNLMERLPVHRPSHHDLVFQCGADCSDGKQLSARYVTIEPDERKLLNATNVLGLMVDTILREGFRLISTRTVSPEEKIECYTFERRGTQNILIINHPYKADVSPVSKQTEKSTKKGKSQK</sequence>
<evidence type="ECO:0000313" key="1">
    <source>
        <dbReference type="EMBL" id="MCI4393758.1"/>
    </source>
</evidence>
<comment type="caution">
    <text evidence="1">The sequence shown here is derived from an EMBL/GenBank/DDBJ whole genome shotgun (WGS) entry which is preliminary data.</text>
</comment>
<dbReference type="EMBL" id="CM040479">
    <property type="protein sequence ID" value="MCI4393758.1"/>
    <property type="molecule type" value="Genomic_DNA"/>
</dbReference>
<accession>A0ACC5XR19</accession>
<name>A0ACC5XR19_PANGG</name>
<proteinExistence type="predicted"/>
<reference evidence="1 2" key="1">
    <citation type="journal article" date="2022" name="bioRxiv">
        <title>An ancient truncated duplication of the anti-Mullerian hormone receptor type 2 gene is a potential conserved master sex determinant in the Pangasiidae catfish family.</title>
        <authorList>
            <person name="Wen M."/>
            <person name="Pan Q."/>
            <person name="Jouanno E."/>
            <person name="Montfort J."/>
            <person name="Zahm M."/>
            <person name="Cabau C."/>
            <person name="Klopp C."/>
            <person name="Iampietro C."/>
            <person name="Roques C."/>
            <person name="Bouchez O."/>
            <person name="Castinel A."/>
            <person name="Donnadieu C."/>
            <person name="Parrinello H."/>
            <person name="Poncet C."/>
            <person name="Belmonte E."/>
            <person name="Gautier V."/>
            <person name="Avarre J.-C."/>
            <person name="Dugue R."/>
            <person name="Gustiano R."/>
            <person name="Ha T.T.T."/>
            <person name="Campet M."/>
            <person name="Sriphairoj K."/>
            <person name="Ribolli J."/>
            <person name="de Almeida F.L."/>
            <person name="Desvignes T."/>
            <person name="Postlethwait J.H."/>
            <person name="Bucao C.F."/>
            <person name="Robinson-Rechavi M."/>
            <person name="Bobe J."/>
            <person name="Herpin A."/>
            <person name="Guiguen Y."/>
        </authorList>
    </citation>
    <scope>NUCLEOTIDE SEQUENCE [LARGE SCALE GENOMIC DNA]</scope>
    <source>
        <strain evidence="1">YG-Dec2019</strain>
    </source>
</reference>